<dbReference type="SMART" id="SM00091">
    <property type="entry name" value="PAS"/>
    <property type="match status" value="3"/>
</dbReference>
<dbReference type="InterPro" id="IPR001789">
    <property type="entry name" value="Sig_transdc_resp-reg_receiver"/>
</dbReference>
<dbReference type="SMART" id="SM00387">
    <property type="entry name" value="HATPase_c"/>
    <property type="match status" value="1"/>
</dbReference>
<keyword evidence="3 9" id="KW-0597">Phosphoprotein</keyword>
<dbReference type="InterPro" id="IPR000700">
    <property type="entry name" value="PAS-assoc_C"/>
</dbReference>
<dbReference type="EMBL" id="CP003360">
    <property type="protein sequence ID" value="AFM25918.1"/>
    <property type="molecule type" value="Genomic_DNA"/>
</dbReference>
<feature type="domain" description="PAC" evidence="13">
    <location>
        <begin position="463"/>
        <end position="514"/>
    </location>
</feature>
<dbReference type="InterPro" id="IPR004358">
    <property type="entry name" value="Sig_transdc_His_kin-like_C"/>
</dbReference>
<dbReference type="CDD" id="cd17534">
    <property type="entry name" value="REC_DC-like"/>
    <property type="match status" value="1"/>
</dbReference>
<dbReference type="AlphaFoldDB" id="I4C8M7"/>
<keyword evidence="5" id="KW-0547">Nucleotide-binding</keyword>
<dbReference type="Gene3D" id="3.40.50.2300">
    <property type="match status" value="2"/>
</dbReference>
<dbReference type="PROSITE" id="PS50109">
    <property type="entry name" value="HIS_KIN"/>
    <property type="match status" value="1"/>
</dbReference>
<dbReference type="GO" id="GO:0006355">
    <property type="term" value="P:regulation of DNA-templated transcription"/>
    <property type="evidence" value="ECO:0007669"/>
    <property type="project" value="InterPro"/>
</dbReference>
<dbReference type="InterPro" id="IPR000014">
    <property type="entry name" value="PAS"/>
</dbReference>
<dbReference type="Pfam" id="PF13188">
    <property type="entry name" value="PAS_8"/>
    <property type="match status" value="1"/>
</dbReference>
<dbReference type="eggNOG" id="COG0784">
    <property type="taxonomic scope" value="Bacteria"/>
</dbReference>
<dbReference type="InterPro" id="IPR013767">
    <property type="entry name" value="PAS_fold"/>
</dbReference>
<dbReference type="InterPro" id="IPR003594">
    <property type="entry name" value="HATPase_dom"/>
</dbReference>
<evidence type="ECO:0000259" key="11">
    <source>
        <dbReference type="PROSITE" id="PS50110"/>
    </source>
</evidence>
<evidence type="ECO:0000256" key="5">
    <source>
        <dbReference type="ARBA" id="ARBA00022741"/>
    </source>
</evidence>
<dbReference type="InterPro" id="IPR036890">
    <property type="entry name" value="HATPase_C_sf"/>
</dbReference>
<feature type="domain" description="PAS" evidence="12">
    <location>
        <begin position="139"/>
        <end position="188"/>
    </location>
</feature>
<name>I4C8M7_DESTA</name>
<dbReference type="Pfam" id="PF13426">
    <property type="entry name" value="PAS_9"/>
    <property type="match status" value="2"/>
</dbReference>
<dbReference type="PANTHER" id="PTHR43065:SF42">
    <property type="entry name" value="TWO-COMPONENT SENSOR PPRA"/>
    <property type="match status" value="1"/>
</dbReference>
<evidence type="ECO:0000259" key="13">
    <source>
        <dbReference type="PROSITE" id="PS50113"/>
    </source>
</evidence>
<reference evidence="15" key="1">
    <citation type="submission" date="2012-06" db="EMBL/GenBank/DDBJ databases">
        <title>Complete sequence of chromosome of Desulfomonile tiedjei DSM 6799.</title>
        <authorList>
            <person name="Lucas S."/>
            <person name="Copeland A."/>
            <person name="Lapidus A."/>
            <person name="Glavina del Rio T."/>
            <person name="Dalin E."/>
            <person name="Tice H."/>
            <person name="Bruce D."/>
            <person name="Goodwin L."/>
            <person name="Pitluck S."/>
            <person name="Peters L."/>
            <person name="Ovchinnikova G."/>
            <person name="Zeytun A."/>
            <person name="Lu M."/>
            <person name="Kyrpides N."/>
            <person name="Mavromatis K."/>
            <person name="Ivanova N."/>
            <person name="Brettin T."/>
            <person name="Detter J.C."/>
            <person name="Han C."/>
            <person name="Larimer F."/>
            <person name="Land M."/>
            <person name="Hauser L."/>
            <person name="Markowitz V."/>
            <person name="Cheng J.-F."/>
            <person name="Hugenholtz P."/>
            <person name="Woyke T."/>
            <person name="Wu D."/>
            <person name="Spring S."/>
            <person name="Schroeder M."/>
            <person name="Brambilla E."/>
            <person name="Klenk H.-P."/>
            <person name="Eisen J.A."/>
        </authorList>
    </citation>
    <scope>NUCLEOTIDE SEQUENCE [LARGE SCALE GENOMIC DNA]</scope>
    <source>
        <strain evidence="15">ATCC 49306 / DSM 6799 / DCB-1</strain>
    </source>
</reference>
<dbReference type="RefSeq" id="WP_014811052.1">
    <property type="nucleotide sequence ID" value="NC_018025.1"/>
</dbReference>
<keyword evidence="15" id="KW-1185">Reference proteome</keyword>
<dbReference type="Gene3D" id="3.30.565.10">
    <property type="entry name" value="Histidine kinase-like ATPase, C-terminal domain"/>
    <property type="match status" value="1"/>
</dbReference>
<dbReference type="PATRIC" id="fig|706587.4.peg.3712"/>
<dbReference type="SUPFAM" id="SSF52172">
    <property type="entry name" value="CheY-like"/>
    <property type="match status" value="2"/>
</dbReference>
<feature type="domain" description="PAC" evidence="13">
    <location>
        <begin position="212"/>
        <end position="262"/>
    </location>
</feature>
<dbReference type="SMART" id="SM00448">
    <property type="entry name" value="REC"/>
    <property type="match status" value="2"/>
</dbReference>
<dbReference type="InterPro" id="IPR035965">
    <property type="entry name" value="PAS-like_dom_sf"/>
</dbReference>
<organism evidence="14 15">
    <name type="scientific">Desulfomonile tiedjei (strain ATCC 49306 / DSM 6799 / DCB-1)</name>
    <dbReference type="NCBI Taxonomy" id="706587"/>
    <lineage>
        <taxon>Bacteria</taxon>
        <taxon>Pseudomonadati</taxon>
        <taxon>Thermodesulfobacteriota</taxon>
        <taxon>Desulfomonilia</taxon>
        <taxon>Desulfomonilales</taxon>
        <taxon>Desulfomonilaceae</taxon>
        <taxon>Desulfomonile</taxon>
    </lineage>
</organism>
<feature type="domain" description="Response regulatory" evidence="11">
    <location>
        <begin position="12"/>
        <end position="127"/>
    </location>
</feature>
<dbReference type="PANTHER" id="PTHR43065">
    <property type="entry name" value="SENSOR HISTIDINE KINASE"/>
    <property type="match status" value="1"/>
</dbReference>
<dbReference type="SUPFAM" id="SSF47384">
    <property type="entry name" value="Homodimeric domain of signal transducing histidine kinase"/>
    <property type="match status" value="1"/>
</dbReference>
<dbReference type="SMART" id="SM00086">
    <property type="entry name" value="PAC"/>
    <property type="match status" value="3"/>
</dbReference>
<keyword evidence="6" id="KW-0418">Kinase</keyword>
<dbReference type="Pfam" id="PF00989">
    <property type="entry name" value="PAS"/>
    <property type="match status" value="1"/>
</dbReference>
<dbReference type="InterPro" id="IPR036097">
    <property type="entry name" value="HisK_dim/P_sf"/>
</dbReference>
<dbReference type="PRINTS" id="PR00344">
    <property type="entry name" value="BCTRLSENSOR"/>
</dbReference>
<dbReference type="eggNOG" id="COG3829">
    <property type="taxonomic scope" value="Bacteria"/>
</dbReference>
<sequence length="1011" mass="113520">MVMEMETRTETKILIAEDEAIVGEDLARILREFGYQIVGIASKGEEAVRMADELKPALILMDIKLAGYMDGIQAAEQIRVELDIPVIFVTAYEEEDVLSRAKRAQPYGYLTKPFSNHILKITIDTALLRHAADKRLRESEERFSKSFENNPAFLAIVQMSNWEMLEVNDAWTKVTGYTREEAIGRTPVQLGIYDDETYREIMAEARAKGSVRNAEIVSKNRNGEDRVLLVSREVIRIKDEPYLLAMGVDITDRKRAEETIKQSEKRYRSLFENILEGYVFCQMIFDGDSPVDFVFLEANPAFEKLTCLKNVVGKRASEVMSGLKQKDLKLIEICGRVALTGKPEKHELYVHSLSSWFSASLYSPQKGYFVSVFDNITERKHAENALSKSEQFLRQTEQIARVGGWIANPLTNAFHWTDGFRRIIEAPFGYQPDLEEGLKFFTPPYIPIIKKLLIHTLESGNPQEMEAEAITASGRHLWTEIKFLMRVDESGGPQVLGTIQDITERKQVEKDRTRLVTAIEQAAETVLITDTDGTVVYVNPAFERVTGYSRDEVLGLNPRILKSGHQDVAFYKRLWETIANGKTWNGFLIDRRKDGTIVHTEATISPVKDMSGNIVNFVAVQRDVTEELKLQRQLAQAQKMEAVGVLAGGIAHDFNNLLQVTLGFSEILLEEKKETDPEYRDLQKIFQAATSGAELVRQLLTFSRKVEPKTVPLDLTEPIMQIKKFLNRTIPKMIDIRINVSGDLAEVDADPTQIEQILMNLAVNARDAMPEGGTLTITARNETLDSECVKCHPGVSPGDYVLLAITDTGTGMDTGIVEHIFEPFFTTKEIGRGTGLGLAMVYGIVKQHGGHITCQSDVAQGTTFKIYLPAIRRKTEPVTESSEEMPAHGTETVLLVDDEESVRELGTRILARSGYTVLTATNGVEALDLYTREKDDITLVILDLIMPILGGKDCLKRILQINPQARMLIASGYSGDISIKECLDLGARGFVSKPFRYKELLRQVRKTLDGS</sequence>
<dbReference type="InterPro" id="IPR011006">
    <property type="entry name" value="CheY-like_superfamily"/>
</dbReference>
<dbReference type="GO" id="GO:0000155">
    <property type="term" value="F:phosphorelay sensor kinase activity"/>
    <property type="evidence" value="ECO:0007669"/>
    <property type="project" value="InterPro"/>
</dbReference>
<dbReference type="SMART" id="SM00388">
    <property type="entry name" value="HisKA"/>
    <property type="match status" value="1"/>
</dbReference>
<keyword evidence="4" id="KW-0808">Transferase</keyword>
<gene>
    <name evidence="14" type="ordered locus">Desti_3259</name>
</gene>
<dbReference type="Proteomes" id="UP000006055">
    <property type="component" value="Chromosome"/>
</dbReference>
<dbReference type="SUPFAM" id="SSF55874">
    <property type="entry name" value="ATPase domain of HSP90 chaperone/DNA topoisomerase II/histidine kinase"/>
    <property type="match status" value="1"/>
</dbReference>
<dbReference type="Gene3D" id="3.30.450.20">
    <property type="entry name" value="PAS domain"/>
    <property type="match status" value="4"/>
</dbReference>
<dbReference type="InterPro" id="IPR001610">
    <property type="entry name" value="PAC"/>
</dbReference>
<dbReference type="SUPFAM" id="SSF55785">
    <property type="entry name" value="PYP-like sensor domain (PAS domain)"/>
    <property type="match status" value="4"/>
</dbReference>
<evidence type="ECO:0000256" key="9">
    <source>
        <dbReference type="PROSITE-ProRule" id="PRU00169"/>
    </source>
</evidence>
<dbReference type="EC" id="2.7.13.3" evidence="2"/>
<dbReference type="Pfam" id="PF00072">
    <property type="entry name" value="Response_reg"/>
    <property type="match status" value="2"/>
</dbReference>
<dbReference type="HOGENOM" id="CLU_000445_114_51_7"/>
<evidence type="ECO:0000256" key="3">
    <source>
        <dbReference type="ARBA" id="ARBA00022553"/>
    </source>
</evidence>
<dbReference type="NCBIfam" id="TIGR00229">
    <property type="entry name" value="sensory_box"/>
    <property type="match status" value="3"/>
</dbReference>
<dbReference type="Pfam" id="PF02518">
    <property type="entry name" value="HATPase_c"/>
    <property type="match status" value="1"/>
</dbReference>
<comment type="catalytic activity">
    <reaction evidence="1">
        <text>ATP + protein L-histidine = ADP + protein N-phospho-L-histidine.</text>
        <dbReference type="EC" id="2.7.13.3"/>
    </reaction>
</comment>
<feature type="modified residue" description="4-aspartylphosphate" evidence="9">
    <location>
        <position position="62"/>
    </location>
</feature>
<dbReference type="InterPro" id="IPR005467">
    <property type="entry name" value="His_kinase_dom"/>
</dbReference>
<evidence type="ECO:0000259" key="12">
    <source>
        <dbReference type="PROSITE" id="PS50112"/>
    </source>
</evidence>
<dbReference type="STRING" id="706587.Desti_3259"/>
<feature type="modified residue" description="4-aspartylphosphate" evidence="9">
    <location>
        <position position="943"/>
    </location>
</feature>
<feature type="domain" description="Response regulatory" evidence="11">
    <location>
        <begin position="892"/>
        <end position="1008"/>
    </location>
</feature>
<evidence type="ECO:0000256" key="6">
    <source>
        <dbReference type="ARBA" id="ARBA00022777"/>
    </source>
</evidence>
<evidence type="ECO:0000259" key="10">
    <source>
        <dbReference type="PROSITE" id="PS50109"/>
    </source>
</evidence>
<keyword evidence="8" id="KW-0902">Two-component regulatory system</keyword>
<feature type="domain" description="Histidine kinase" evidence="10">
    <location>
        <begin position="649"/>
        <end position="872"/>
    </location>
</feature>
<dbReference type="eggNOG" id="COG2202">
    <property type="taxonomic scope" value="Bacteria"/>
</dbReference>
<evidence type="ECO:0000256" key="7">
    <source>
        <dbReference type="ARBA" id="ARBA00022840"/>
    </source>
</evidence>
<dbReference type="Pfam" id="PF00512">
    <property type="entry name" value="HisKA"/>
    <property type="match status" value="1"/>
</dbReference>
<dbReference type="Gene3D" id="1.10.287.130">
    <property type="match status" value="1"/>
</dbReference>
<evidence type="ECO:0000256" key="8">
    <source>
        <dbReference type="ARBA" id="ARBA00023012"/>
    </source>
</evidence>
<feature type="domain" description="PAC" evidence="13">
    <location>
        <begin position="582"/>
        <end position="636"/>
    </location>
</feature>
<dbReference type="PROSITE" id="PS50110">
    <property type="entry name" value="RESPONSE_REGULATORY"/>
    <property type="match status" value="2"/>
</dbReference>
<evidence type="ECO:0000313" key="14">
    <source>
        <dbReference type="EMBL" id="AFM25918.1"/>
    </source>
</evidence>
<dbReference type="PROSITE" id="PS50112">
    <property type="entry name" value="PAS"/>
    <property type="match status" value="2"/>
</dbReference>
<keyword evidence="7" id="KW-0067">ATP-binding</keyword>
<dbReference type="KEGG" id="dti:Desti_3259"/>
<dbReference type="PROSITE" id="PS50113">
    <property type="entry name" value="PAC"/>
    <property type="match status" value="3"/>
</dbReference>
<dbReference type="CDD" id="cd00130">
    <property type="entry name" value="PAS"/>
    <property type="match status" value="2"/>
</dbReference>
<protein>
    <recommendedName>
        <fullName evidence="2">histidine kinase</fullName>
        <ecNumber evidence="2">2.7.13.3</ecNumber>
    </recommendedName>
</protein>
<evidence type="ECO:0000256" key="4">
    <source>
        <dbReference type="ARBA" id="ARBA00022679"/>
    </source>
</evidence>
<dbReference type="eggNOG" id="COG4191">
    <property type="taxonomic scope" value="Bacteria"/>
</dbReference>
<evidence type="ECO:0000313" key="15">
    <source>
        <dbReference type="Proteomes" id="UP000006055"/>
    </source>
</evidence>
<dbReference type="GO" id="GO:0005524">
    <property type="term" value="F:ATP binding"/>
    <property type="evidence" value="ECO:0007669"/>
    <property type="project" value="UniProtKB-KW"/>
</dbReference>
<accession>I4C8M7</accession>
<feature type="domain" description="PAS" evidence="12">
    <location>
        <begin position="511"/>
        <end position="555"/>
    </location>
</feature>
<dbReference type="eggNOG" id="COG2197">
    <property type="taxonomic scope" value="Bacteria"/>
</dbReference>
<evidence type="ECO:0000256" key="2">
    <source>
        <dbReference type="ARBA" id="ARBA00012438"/>
    </source>
</evidence>
<proteinExistence type="predicted"/>
<dbReference type="CDD" id="cd00082">
    <property type="entry name" value="HisKA"/>
    <property type="match status" value="1"/>
</dbReference>
<evidence type="ECO:0000256" key="1">
    <source>
        <dbReference type="ARBA" id="ARBA00000085"/>
    </source>
</evidence>
<dbReference type="InterPro" id="IPR003661">
    <property type="entry name" value="HisK_dim/P_dom"/>
</dbReference>